<dbReference type="GO" id="GO:0016757">
    <property type="term" value="F:glycosyltransferase activity"/>
    <property type="evidence" value="ECO:0007669"/>
    <property type="project" value="UniProtKB-KW"/>
</dbReference>
<comment type="subcellular location">
    <subcellularLocation>
        <location evidence="1">Endomembrane system</location>
        <topology evidence="1">Multi-pass membrane protein</topology>
    </subcellularLocation>
</comment>
<dbReference type="Proteomes" id="UP001634393">
    <property type="component" value="Unassembled WGS sequence"/>
</dbReference>
<dbReference type="GO" id="GO:0012505">
    <property type="term" value="C:endomembrane system"/>
    <property type="evidence" value="ECO:0007669"/>
    <property type="project" value="UniProtKB-SubCell"/>
</dbReference>
<dbReference type="EMBL" id="JBJXBP010000005">
    <property type="protein sequence ID" value="KAL3828702.1"/>
    <property type="molecule type" value="Genomic_DNA"/>
</dbReference>
<dbReference type="Pfam" id="PF03552">
    <property type="entry name" value="Cellulose_synt"/>
    <property type="match status" value="2"/>
</dbReference>
<evidence type="ECO:0000256" key="11">
    <source>
        <dbReference type="SAM" id="Phobius"/>
    </source>
</evidence>
<keyword evidence="6 11" id="KW-0472">Membrane</keyword>
<keyword evidence="3" id="KW-0808">Transferase</keyword>
<dbReference type="GO" id="GO:0071555">
    <property type="term" value="P:cell wall organization"/>
    <property type="evidence" value="ECO:0007669"/>
    <property type="project" value="UniProtKB-KW"/>
</dbReference>
<evidence type="ECO:0000256" key="10">
    <source>
        <dbReference type="PIRSR" id="PIRSR605150-3"/>
    </source>
</evidence>
<feature type="binding site" evidence="9">
    <location>
        <position position="112"/>
    </location>
    <ligand>
        <name>UDP-alpha-D-glucose</name>
        <dbReference type="ChEBI" id="CHEBI:58885"/>
    </ligand>
</feature>
<comment type="caution">
    <text evidence="12">The sequence shown here is derived from an EMBL/GenBank/DDBJ whole genome shotgun (WGS) entry which is preliminary data.</text>
</comment>
<evidence type="ECO:0000256" key="6">
    <source>
        <dbReference type="ARBA" id="ARBA00023136"/>
    </source>
</evidence>
<evidence type="ECO:0008006" key="14">
    <source>
        <dbReference type="Google" id="ProtNLM"/>
    </source>
</evidence>
<feature type="active site" evidence="8">
    <location>
        <position position="449"/>
    </location>
</feature>
<feature type="binding site" evidence="9">
    <location>
        <position position="141"/>
    </location>
    <ligand>
        <name>UDP-alpha-D-glucose</name>
        <dbReference type="ChEBI" id="CHEBI:58885"/>
    </ligand>
</feature>
<sequence>MEIGPLPLHEWKVRKREMIINRIHILLHGIALLALFYYRATTLSRIIKTRQTPIIPYLLIFISELMLSFLWVLHRPSKWRPLKRTTYPQRLPQHQKLPRIDVFICTVDPSKEPSVEVMNTVLSAMALDYPPDKIAVYLSDDGGSYVTFQAMQEAWKFARLWIPFSRKYDLNLRCPEAYFKSAESVYGKNTVRSDFLDEQNEIKKKYDEFKGKLEKNSVNASSSVSRDHPPKIEVINSSTVDSNTEEMPLLVYVAREKRPSHPHHFKAGALNVLIRVSALISNAPYFLVLDCDHYCNDPTSARQAMCFYFDPKISAKLAWVQFPQSFHNMSEHDIYDGRLHYYERILIGLDGLRGPNMAGCNYYMKREVVYGPENIQIDVDLNKLEKFFGLSNEFIKSIYNIINKPNLLRDGKVSDELQEEIEFVASSTYDNQTEWGKEVGYRCFTVVEDGMTSFIFHCKGWISVWVDPARRCFMGSCTTSLNDVLVQQTRWSFGLMQIALSKFSPLIYGPLKMSLLQSMSYGAQTLDPLYVFPFYGLSLVPQICLLSGIPLYPKVSDPFFVVFVFIFLSAQLKFLHDIVSYGDPIRTWLYEQRVWMMKSGSCYIYATLNAFLDKIGLNEANFSLTNKDIDDEQAKRHQKGIYDFQVPAQLLAPLCSLYIVNVAAFFIGIARILCSQNWSEMFIQTFIPLFGIIVNYHLLEGMVFRQDKGRISSYVSLQSIAISTVILACGSLICTY</sequence>
<evidence type="ECO:0000313" key="13">
    <source>
        <dbReference type="Proteomes" id="UP001634393"/>
    </source>
</evidence>
<dbReference type="Gene3D" id="3.90.550.10">
    <property type="entry name" value="Spore Coat Polysaccharide Biosynthesis Protein SpsA, Chain A"/>
    <property type="match status" value="2"/>
</dbReference>
<reference evidence="12 13" key="1">
    <citation type="submission" date="2024-12" db="EMBL/GenBank/DDBJ databases">
        <title>The unique morphological basis and parallel evolutionary history of personate flowers in Penstemon.</title>
        <authorList>
            <person name="Depatie T.H."/>
            <person name="Wessinger C.A."/>
        </authorList>
    </citation>
    <scope>NUCLEOTIDE SEQUENCE [LARGE SCALE GENOMIC DNA]</scope>
    <source>
        <strain evidence="12">WTNN_2</strain>
        <tissue evidence="12">Leaf</tissue>
    </source>
</reference>
<evidence type="ECO:0000256" key="1">
    <source>
        <dbReference type="ARBA" id="ARBA00004127"/>
    </source>
</evidence>
<feature type="transmembrane region" description="Helical" evidence="11">
    <location>
        <begin position="54"/>
        <end position="73"/>
    </location>
</feature>
<keyword evidence="13" id="KW-1185">Reference proteome</keyword>
<evidence type="ECO:0000256" key="4">
    <source>
        <dbReference type="ARBA" id="ARBA00022692"/>
    </source>
</evidence>
<dbReference type="InterPro" id="IPR029044">
    <property type="entry name" value="Nucleotide-diphossugar_trans"/>
</dbReference>
<evidence type="ECO:0000256" key="5">
    <source>
        <dbReference type="ARBA" id="ARBA00022989"/>
    </source>
</evidence>
<feature type="transmembrane region" description="Helical" evidence="11">
    <location>
        <begin position="19"/>
        <end position="38"/>
    </location>
</feature>
<evidence type="ECO:0000256" key="2">
    <source>
        <dbReference type="ARBA" id="ARBA00022676"/>
    </source>
</evidence>
<evidence type="ECO:0000256" key="3">
    <source>
        <dbReference type="ARBA" id="ARBA00022679"/>
    </source>
</evidence>
<dbReference type="SUPFAM" id="SSF53448">
    <property type="entry name" value="Nucleotide-diphospho-sugar transferases"/>
    <property type="match status" value="1"/>
</dbReference>
<keyword evidence="5 11" id="KW-1133">Transmembrane helix</keyword>
<evidence type="ECO:0000256" key="8">
    <source>
        <dbReference type="PIRSR" id="PIRSR605150-1"/>
    </source>
</evidence>
<name>A0ABD3SVT2_9LAMI</name>
<feature type="binding site" evidence="10">
    <location>
        <position position="266"/>
    </location>
    <ligand>
        <name>Mn(2+)</name>
        <dbReference type="ChEBI" id="CHEBI:29035"/>
    </ligand>
</feature>
<keyword evidence="7" id="KW-0961">Cell wall biogenesis/degradation</keyword>
<feature type="binding site" evidence="10">
    <location>
        <position position="290"/>
    </location>
    <ligand>
        <name>Mn(2+)</name>
        <dbReference type="ChEBI" id="CHEBI:29035"/>
    </ligand>
</feature>
<accession>A0ABD3SVT2</accession>
<feature type="binding site" evidence="9">
    <location>
        <position position="111"/>
    </location>
    <ligand>
        <name>UDP-alpha-D-glucose</name>
        <dbReference type="ChEBI" id="CHEBI:58885"/>
    </ligand>
</feature>
<evidence type="ECO:0000256" key="9">
    <source>
        <dbReference type="PIRSR" id="PIRSR605150-2"/>
    </source>
</evidence>
<keyword evidence="4 11" id="KW-0812">Transmembrane</keyword>
<protein>
    <recommendedName>
        <fullName evidence="14">Cellulose synthase-like protein G2</fullName>
    </recommendedName>
</protein>
<dbReference type="PANTHER" id="PTHR13301">
    <property type="entry name" value="X-BOX TRANSCRIPTION FACTOR-RELATED"/>
    <property type="match status" value="1"/>
</dbReference>
<gene>
    <name evidence="12" type="ORF">ACJIZ3_017504</name>
</gene>
<dbReference type="InterPro" id="IPR005150">
    <property type="entry name" value="Cellulose_synth"/>
</dbReference>
<keyword evidence="2" id="KW-0328">Glycosyltransferase</keyword>
<feature type="transmembrane region" description="Helical" evidence="11">
    <location>
        <begin position="711"/>
        <end position="734"/>
    </location>
</feature>
<feature type="active site" evidence="8">
    <location>
        <position position="141"/>
    </location>
</feature>
<feature type="transmembrane region" description="Helical" evidence="11">
    <location>
        <begin position="558"/>
        <end position="575"/>
    </location>
</feature>
<organism evidence="12 13">
    <name type="scientific">Penstemon smallii</name>
    <dbReference type="NCBI Taxonomy" id="265156"/>
    <lineage>
        <taxon>Eukaryota</taxon>
        <taxon>Viridiplantae</taxon>
        <taxon>Streptophyta</taxon>
        <taxon>Embryophyta</taxon>
        <taxon>Tracheophyta</taxon>
        <taxon>Spermatophyta</taxon>
        <taxon>Magnoliopsida</taxon>
        <taxon>eudicotyledons</taxon>
        <taxon>Gunneridae</taxon>
        <taxon>Pentapetalae</taxon>
        <taxon>asterids</taxon>
        <taxon>lamiids</taxon>
        <taxon>Lamiales</taxon>
        <taxon>Plantaginaceae</taxon>
        <taxon>Cheloneae</taxon>
        <taxon>Penstemon</taxon>
    </lineage>
</organism>
<feature type="transmembrane region" description="Helical" evidence="11">
    <location>
        <begin position="681"/>
        <end position="699"/>
    </location>
</feature>
<proteinExistence type="predicted"/>
<feature type="transmembrane region" description="Helical" evidence="11">
    <location>
        <begin position="529"/>
        <end position="552"/>
    </location>
</feature>
<evidence type="ECO:0000313" key="12">
    <source>
        <dbReference type="EMBL" id="KAL3828702.1"/>
    </source>
</evidence>
<dbReference type="FunFam" id="3.90.550.10:FF:000194">
    <property type="entry name" value="Cellulose synthase-like protein G2 isoform A"/>
    <property type="match status" value="1"/>
</dbReference>
<dbReference type="AlphaFoldDB" id="A0ABD3SVT2"/>
<evidence type="ECO:0000256" key="7">
    <source>
        <dbReference type="ARBA" id="ARBA00023316"/>
    </source>
</evidence>
<feature type="transmembrane region" description="Helical" evidence="11">
    <location>
        <begin position="650"/>
        <end position="674"/>
    </location>
</feature>